<evidence type="ECO:0000313" key="2">
    <source>
        <dbReference type="EMBL" id="RTG87802.1"/>
    </source>
</evidence>
<organism evidence="2 3">
    <name type="scientific">Schistosoma bovis</name>
    <name type="common">Blood fluke</name>
    <dbReference type="NCBI Taxonomy" id="6184"/>
    <lineage>
        <taxon>Eukaryota</taxon>
        <taxon>Metazoa</taxon>
        <taxon>Spiralia</taxon>
        <taxon>Lophotrochozoa</taxon>
        <taxon>Platyhelminthes</taxon>
        <taxon>Trematoda</taxon>
        <taxon>Digenea</taxon>
        <taxon>Strigeidida</taxon>
        <taxon>Schistosomatoidea</taxon>
        <taxon>Schistosomatidae</taxon>
        <taxon>Schistosoma</taxon>
    </lineage>
</organism>
<feature type="compositionally biased region" description="Low complexity" evidence="1">
    <location>
        <begin position="33"/>
        <end position="45"/>
    </location>
</feature>
<name>A0A430QJD9_SCHBO</name>
<sequence>MPPFFPVSSVTGQGIDNLMHFLSRLSCLNQSPMPTLSMSPSSTTTIYPFESSDHRNPDHHPHQQQQQHQSLEFNKFSNETHIQFIFNKINEQMKIIKTYRDFNGTLFWINQVFTQIPGVSNPVIVGRVQLGQLLNNQILWLGPDQVNFYIYYYS</sequence>
<comment type="caution">
    <text evidence="2">The sequence shown here is derived from an EMBL/GenBank/DDBJ whole genome shotgun (WGS) entry which is preliminary data.</text>
</comment>
<evidence type="ECO:0000256" key="1">
    <source>
        <dbReference type="SAM" id="MobiDB-lite"/>
    </source>
</evidence>
<protein>
    <submittedName>
        <fullName evidence="2">Uncharacterized protein</fullName>
    </submittedName>
</protein>
<keyword evidence="3" id="KW-1185">Reference proteome</keyword>
<accession>A0A430QJD9</accession>
<dbReference type="Proteomes" id="UP000290809">
    <property type="component" value="Unassembled WGS sequence"/>
</dbReference>
<feature type="compositionally biased region" description="Basic and acidic residues" evidence="1">
    <location>
        <begin position="51"/>
        <end position="61"/>
    </location>
</feature>
<feature type="region of interest" description="Disordered" evidence="1">
    <location>
        <begin position="33"/>
        <end position="69"/>
    </location>
</feature>
<evidence type="ECO:0000313" key="3">
    <source>
        <dbReference type="Proteomes" id="UP000290809"/>
    </source>
</evidence>
<proteinExistence type="predicted"/>
<gene>
    <name evidence="2" type="ORF">DC041_0002764</name>
</gene>
<reference evidence="2 3" key="1">
    <citation type="journal article" date="2019" name="PLoS Pathog.">
        <title>Genome sequence of the bovine parasite Schistosoma bovis Tanzania.</title>
        <authorList>
            <person name="Oey H."/>
            <person name="Zakrzewski M."/>
            <person name="Gobert G."/>
            <person name="Gravermann K."/>
            <person name="Stoye J."/>
            <person name="Jones M."/>
            <person name="Mcmanus D."/>
            <person name="Krause L."/>
        </authorList>
    </citation>
    <scope>NUCLEOTIDE SEQUENCE [LARGE SCALE GENOMIC DNA]</scope>
    <source>
        <strain evidence="2 3">TAN1997</strain>
    </source>
</reference>
<dbReference type="EMBL" id="QMKO01001641">
    <property type="protein sequence ID" value="RTG87802.1"/>
    <property type="molecule type" value="Genomic_DNA"/>
</dbReference>
<dbReference type="AlphaFoldDB" id="A0A430QJD9"/>